<name>A0AAD5J5H6_ACENE</name>
<evidence type="ECO:0000313" key="1">
    <source>
        <dbReference type="EMBL" id="KAI9186114.1"/>
    </source>
</evidence>
<dbReference type="EMBL" id="JAJSOW010000100">
    <property type="protein sequence ID" value="KAI9186114.1"/>
    <property type="molecule type" value="Genomic_DNA"/>
</dbReference>
<comment type="caution">
    <text evidence="1">The sequence shown here is derived from an EMBL/GenBank/DDBJ whole genome shotgun (WGS) entry which is preliminary data.</text>
</comment>
<protein>
    <submittedName>
        <fullName evidence="1">Uncharacterized protein</fullName>
    </submittedName>
</protein>
<sequence>MFFVGVRVVLWCRESSRGVRRRRSRRRRRTKTLVVVHQSGTTDGGAGEVRRRSFRSSCRSGSRLFFAIMETNVVLELEKKKVNQRVTKRKSGVSHKPDLVFVTMALNSGNSPISQFKSEVGDQVQDF</sequence>
<dbReference type="Proteomes" id="UP001064489">
    <property type="component" value="Chromosome 3"/>
</dbReference>
<keyword evidence="2" id="KW-1185">Reference proteome</keyword>
<accession>A0AAD5J5H6</accession>
<reference evidence="1" key="2">
    <citation type="submission" date="2023-02" db="EMBL/GenBank/DDBJ databases">
        <authorList>
            <person name="Swenson N.G."/>
            <person name="Wegrzyn J.L."/>
            <person name="Mcevoy S.L."/>
        </authorList>
    </citation>
    <scope>NUCLEOTIDE SEQUENCE</scope>
    <source>
        <strain evidence="1">91603</strain>
        <tissue evidence="1">Leaf</tissue>
    </source>
</reference>
<evidence type="ECO:0000313" key="2">
    <source>
        <dbReference type="Proteomes" id="UP001064489"/>
    </source>
</evidence>
<organism evidence="1 2">
    <name type="scientific">Acer negundo</name>
    <name type="common">Box elder</name>
    <dbReference type="NCBI Taxonomy" id="4023"/>
    <lineage>
        <taxon>Eukaryota</taxon>
        <taxon>Viridiplantae</taxon>
        <taxon>Streptophyta</taxon>
        <taxon>Embryophyta</taxon>
        <taxon>Tracheophyta</taxon>
        <taxon>Spermatophyta</taxon>
        <taxon>Magnoliopsida</taxon>
        <taxon>eudicotyledons</taxon>
        <taxon>Gunneridae</taxon>
        <taxon>Pentapetalae</taxon>
        <taxon>rosids</taxon>
        <taxon>malvids</taxon>
        <taxon>Sapindales</taxon>
        <taxon>Sapindaceae</taxon>
        <taxon>Hippocastanoideae</taxon>
        <taxon>Acereae</taxon>
        <taxon>Acer</taxon>
    </lineage>
</organism>
<proteinExistence type="predicted"/>
<dbReference type="AlphaFoldDB" id="A0AAD5J5H6"/>
<gene>
    <name evidence="1" type="ORF">LWI28_013897</name>
</gene>
<reference evidence="1" key="1">
    <citation type="journal article" date="2022" name="Plant J.">
        <title>Strategies of tolerance reflected in two North American maple genomes.</title>
        <authorList>
            <person name="McEvoy S.L."/>
            <person name="Sezen U.U."/>
            <person name="Trouern-Trend A."/>
            <person name="McMahon S.M."/>
            <person name="Schaberg P.G."/>
            <person name="Yang J."/>
            <person name="Wegrzyn J.L."/>
            <person name="Swenson N.G."/>
        </authorList>
    </citation>
    <scope>NUCLEOTIDE SEQUENCE</scope>
    <source>
        <strain evidence="1">91603</strain>
    </source>
</reference>